<evidence type="ECO:0000256" key="5">
    <source>
        <dbReference type="ARBA" id="ARBA00022496"/>
    </source>
</evidence>
<evidence type="ECO:0000313" key="18">
    <source>
        <dbReference type="EMBL" id="BCR36762.1"/>
    </source>
</evidence>
<dbReference type="Pfam" id="PF02421">
    <property type="entry name" value="FeoB_N"/>
    <property type="match status" value="1"/>
</dbReference>
<dbReference type="PANTHER" id="PTHR43185">
    <property type="entry name" value="FERROUS IRON TRANSPORT PROTEIN B"/>
    <property type="match status" value="1"/>
</dbReference>
<keyword evidence="7 17" id="KW-0812">Transmembrane</keyword>
<accession>A0A7U9TKR9</accession>
<evidence type="ECO:0000256" key="15">
    <source>
        <dbReference type="PIRSR" id="PIRSR603373-1"/>
    </source>
</evidence>
<dbReference type="GO" id="GO:0005886">
    <property type="term" value="C:plasma membrane"/>
    <property type="evidence" value="ECO:0007669"/>
    <property type="project" value="UniProtKB-SubCell"/>
</dbReference>
<dbReference type="InterPro" id="IPR030389">
    <property type="entry name" value="G_FEOB_dom"/>
</dbReference>
<feature type="transmembrane region" description="Helical" evidence="17">
    <location>
        <begin position="262"/>
        <end position="281"/>
    </location>
</feature>
<comment type="function">
    <text evidence="1 17">Probable transporter of a GTP-driven Fe(2+) uptake system.</text>
</comment>
<dbReference type="KEGG" id="manr:MPAN_016550"/>
<reference evidence="18" key="1">
    <citation type="submission" date="2021-01" db="EMBL/GenBank/DDBJ databases">
        <title>Draft genome sequence of Acholeplasmataceae bacterium strain Mahy22.</title>
        <authorList>
            <person name="Watanabe M."/>
            <person name="Kojima H."/>
            <person name="Fukui M."/>
        </authorList>
    </citation>
    <scope>NUCLEOTIDE SEQUENCE</scope>
    <source>
        <strain evidence="18">Mahy22</strain>
    </source>
</reference>
<evidence type="ECO:0000256" key="17">
    <source>
        <dbReference type="RuleBase" id="RU362098"/>
    </source>
</evidence>
<keyword evidence="10 17" id="KW-0408">Iron</keyword>
<dbReference type="InterPro" id="IPR050860">
    <property type="entry name" value="FeoB_GTPase"/>
</dbReference>
<evidence type="ECO:0000256" key="1">
    <source>
        <dbReference type="ARBA" id="ARBA00003926"/>
    </source>
</evidence>
<keyword evidence="5 17" id="KW-0410">Iron transport</keyword>
<evidence type="ECO:0000256" key="3">
    <source>
        <dbReference type="ARBA" id="ARBA00022448"/>
    </source>
</evidence>
<keyword evidence="8 15" id="KW-0547">Nucleotide-binding</keyword>
<dbReference type="InterPro" id="IPR041069">
    <property type="entry name" value="FeoB_Cyto"/>
</dbReference>
<dbReference type="Pfam" id="PF07664">
    <property type="entry name" value="FeoB_C"/>
    <property type="match status" value="1"/>
</dbReference>
<keyword evidence="11" id="KW-0406">Ion transport</keyword>
<organism evidence="18 19">
    <name type="scientific">Mariniplasma anaerobium</name>
    <dbReference type="NCBI Taxonomy" id="2735436"/>
    <lineage>
        <taxon>Bacteria</taxon>
        <taxon>Bacillati</taxon>
        <taxon>Mycoplasmatota</taxon>
        <taxon>Mollicutes</taxon>
        <taxon>Acholeplasmatales</taxon>
        <taxon>Acholeplasmataceae</taxon>
        <taxon>Mariniplasma</taxon>
    </lineage>
</organism>
<evidence type="ECO:0000256" key="6">
    <source>
        <dbReference type="ARBA" id="ARBA00022519"/>
    </source>
</evidence>
<dbReference type="CDD" id="cd01879">
    <property type="entry name" value="FeoB"/>
    <property type="match status" value="1"/>
</dbReference>
<keyword evidence="3 17" id="KW-0813">Transport</keyword>
<evidence type="ECO:0000256" key="8">
    <source>
        <dbReference type="ARBA" id="ARBA00022741"/>
    </source>
</evidence>
<dbReference type="Gene3D" id="3.40.50.300">
    <property type="entry name" value="P-loop containing nucleotide triphosphate hydrolases"/>
    <property type="match status" value="1"/>
</dbReference>
<dbReference type="GO" id="GO:0005525">
    <property type="term" value="F:GTP binding"/>
    <property type="evidence" value="ECO:0007669"/>
    <property type="project" value="UniProtKB-KW"/>
</dbReference>
<evidence type="ECO:0000313" key="19">
    <source>
        <dbReference type="Proteomes" id="UP000620133"/>
    </source>
</evidence>
<evidence type="ECO:0000256" key="11">
    <source>
        <dbReference type="ARBA" id="ARBA00023065"/>
    </source>
</evidence>
<feature type="binding site" evidence="15">
    <location>
        <begin position="7"/>
        <end position="14"/>
    </location>
    <ligand>
        <name>GTP</name>
        <dbReference type="ChEBI" id="CHEBI:37565"/>
        <label>1</label>
    </ligand>
</feature>
<feature type="binding site" evidence="15">
    <location>
        <begin position="51"/>
        <end position="54"/>
    </location>
    <ligand>
        <name>GTP</name>
        <dbReference type="ChEBI" id="CHEBI:37565"/>
        <label>1</label>
    </ligand>
</feature>
<protein>
    <recommendedName>
        <fullName evidence="14 17">Ferrous iron transport protein B</fullName>
    </recommendedName>
</protein>
<feature type="binding site" evidence="15">
    <location>
        <begin position="111"/>
        <end position="114"/>
    </location>
    <ligand>
        <name>GTP</name>
        <dbReference type="ChEBI" id="CHEBI:37565"/>
        <label>1</label>
    </ligand>
</feature>
<dbReference type="InterPro" id="IPR011642">
    <property type="entry name" value="Gate_dom"/>
</dbReference>
<evidence type="ECO:0000256" key="4">
    <source>
        <dbReference type="ARBA" id="ARBA00022475"/>
    </source>
</evidence>
<dbReference type="InterPro" id="IPR005225">
    <property type="entry name" value="Small_GTP-bd"/>
</dbReference>
<feature type="binding site" evidence="16">
    <location>
        <position position="21"/>
    </location>
    <ligand>
        <name>Mg(2+)</name>
        <dbReference type="ChEBI" id="CHEBI:18420"/>
        <label>2</label>
    </ligand>
</feature>
<feature type="transmembrane region" description="Helical" evidence="17">
    <location>
        <begin position="327"/>
        <end position="351"/>
    </location>
</feature>
<evidence type="ECO:0000256" key="9">
    <source>
        <dbReference type="ARBA" id="ARBA00022989"/>
    </source>
</evidence>
<keyword evidence="9 17" id="KW-1133">Transmembrane helix</keyword>
<proteinExistence type="inferred from homology"/>
<keyword evidence="12 15" id="KW-0342">GTP-binding</keyword>
<feature type="transmembrane region" description="Helical" evidence="17">
    <location>
        <begin position="437"/>
        <end position="457"/>
    </location>
</feature>
<keyword evidence="16" id="KW-0479">Metal-binding</keyword>
<dbReference type="InterPro" id="IPR027417">
    <property type="entry name" value="P-loop_NTPase"/>
</dbReference>
<gene>
    <name evidence="18" type="primary">feoB</name>
    <name evidence="18" type="ORF">MPAN_016550</name>
</gene>
<dbReference type="Gene3D" id="1.10.287.1770">
    <property type="match status" value="1"/>
</dbReference>
<dbReference type="Pfam" id="PF07670">
    <property type="entry name" value="Gate"/>
    <property type="match status" value="2"/>
</dbReference>
<feature type="binding site" evidence="15">
    <location>
        <begin position="32"/>
        <end position="36"/>
    </location>
    <ligand>
        <name>GTP</name>
        <dbReference type="ChEBI" id="CHEBI:37565"/>
        <label>1</label>
    </ligand>
</feature>
<dbReference type="EMBL" id="AP024412">
    <property type="protein sequence ID" value="BCR36762.1"/>
    <property type="molecule type" value="Genomic_DNA"/>
</dbReference>
<dbReference type="GO" id="GO:0046872">
    <property type="term" value="F:metal ion binding"/>
    <property type="evidence" value="ECO:0007669"/>
    <property type="project" value="UniProtKB-KW"/>
</dbReference>
<keyword evidence="13 17" id="KW-0472">Membrane</keyword>
<feature type="binding site" evidence="16">
    <location>
        <position position="18"/>
    </location>
    <ligand>
        <name>Mg(2+)</name>
        <dbReference type="ChEBI" id="CHEBI:18420"/>
        <label>2</label>
    </ligand>
</feature>
<evidence type="ECO:0000256" key="2">
    <source>
        <dbReference type="ARBA" id="ARBA00004429"/>
    </source>
</evidence>
<dbReference type="AlphaFoldDB" id="A0A7U9TKR9"/>
<dbReference type="NCBIfam" id="TIGR00437">
    <property type="entry name" value="feoB"/>
    <property type="match status" value="1"/>
</dbReference>
<dbReference type="SUPFAM" id="SSF52540">
    <property type="entry name" value="P-loop containing nucleoside triphosphate hydrolases"/>
    <property type="match status" value="1"/>
</dbReference>
<dbReference type="Pfam" id="PF17910">
    <property type="entry name" value="FeoB_Cyto"/>
    <property type="match status" value="1"/>
</dbReference>
<evidence type="ECO:0000256" key="7">
    <source>
        <dbReference type="ARBA" id="ARBA00022692"/>
    </source>
</evidence>
<feature type="transmembrane region" description="Helical" evidence="17">
    <location>
        <begin position="599"/>
        <end position="620"/>
    </location>
</feature>
<sequence length="660" mass="74774">MKVALIGNQNSGKTTLFNLLTGHNQKIGNWPGVTIERKEGRIRSTDFDIIDLPGIYSLSPYTIEEEISRKYLFEDNVDLILNIIDSTNLERSLYLTTQLLELDIPVIVALNMSDIALQRGIDIDYKYLEEKLDTTMIPISALKKTGVFDLIQVIKSQAYRKNNYTHIYDHELEDCLKKIESEIKHDHERYIAVKLIENDPDFEEFHQNGSKKIVETLCMTYNRDMEQIIADERYRYIENIRDESIKSSKQNMTVTDKLDRIFLNRFLAIPIFILIMFSVYYLAAGPVGSATVNFVIKYMDIFSLWMSQRLDVWGASAWSKSLVVDGIFAGVGAILSFLPQLAILFLLISFLETTGYMSRIAFFLDKVFQKVGLSGKSLIPFIIGSGCSIPAIMSARTIHDETEKKMTILLTPFVPCSAKLPIIVLFAGYFFGDYSGLVSVSLYFFAVIVIILSALIMKTILFKGKTTSFILELPNYKLPNYRYIFKDVFDKVFAFVKQAGSIIVIASIAVWFLLNFSFRLEYGIESSASMLAGIGKLFSWIFYPFLGTFSWEATVSAIQGLVAKEQIVASMAIIAGNSEQVNDGIFIFNSAAFSFFTPASAYAFMVFNLFSAPCFGAIGAMRRELGTTKRMWKAVFFQTGIAWLMATLVYQFLHIFEVVL</sequence>
<comment type="similarity">
    <text evidence="17">Belongs to the TRAFAC class TrmE-Era-EngA-EngB-Septin-like GTPase superfamily. FeoB GTPase (TC 9.A.8) family.</text>
</comment>
<dbReference type="Proteomes" id="UP000620133">
    <property type="component" value="Chromosome"/>
</dbReference>
<feature type="transmembrane region" description="Helical" evidence="17">
    <location>
        <begin position="407"/>
        <end position="431"/>
    </location>
</feature>
<feature type="transmembrane region" description="Helical" evidence="17">
    <location>
        <begin position="371"/>
        <end position="395"/>
    </location>
</feature>
<evidence type="ECO:0000256" key="10">
    <source>
        <dbReference type="ARBA" id="ARBA00023004"/>
    </source>
</evidence>
<dbReference type="GO" id="GO:0015093">
    <property type="term" value="F:ferrous iron transmembrane transporter activity"/>
    <property type="evidence" value="ECO:0007669"/>
    <property type="project" value="UniProtKB-UniRule"/>
</dbReference>
<evidence type="ECO:0000256" key="16">
    <source>
        <dbReference type="PIRSR" id="PIRSR603373-2"/>
    </source>
</evidence>
<feature type="transmembrane region" description="Helical" evidence="17">
    <location>
        <begin position="492"/>
        <end position="514"/>
    </location>
</feature>
<keyword evidence="4" id="KW-1003">Cell membrane</keyword>
<name>A0A7U9TKR9_9MOLU</name>
<comment type="subcellular location">
    <subcellularLocation>
        <location evidence="2 17">Cell inner membrane</location>
        <topology evidence="2 17">Multi-pass membrane protein</topology>
    </subcellularLocation>
</comment>
<dbReference type="NCBIfam" id="TIGR00231">
    <property type="entry name" value="small_GTP"/>
    <property type="match status" value="1"/>
</dbReference>
<evidence type="ECO:0000256" key="12">
    <source>
        <dbReference type="ARBA" id="ARBA00023134"/>
    </source>
</evidence>
<evidence type="ECO:0000256" key="14">
    <source>
        <dbReference type="NCBIfam" id="TIGR00437"/>
    </source>
</evidence>
<keyword evidence="16" id="KW-0460">Magnesium</keyword>
<evidence type="ECO:0000256" key="13">
    <source>
        <dbReference type="ARBA" id="ARBA00023136"/>
    </source>
</evidence>
<feature type="transmembrane region" description="Helical" evidence="17">
    <location>
        <begin position="632"/>
        <end position="653"/>
    </location>
</feature>
<dbReference type="RefSeq" id="WP_176239407.1">
    <property type="nucleotide sequence ID" value="NZ_AP024412.1"/>
</dbReference>
<keyword evidence="19" id="KW-1185">Reference proteome</keyword>
<feature type="binding site" evidence="16">
    <location>
        <position position="22"/>
    </location>
    <ligand>
        <name>Mg(2+)</name>
        <dbReference type="ChEBI" id="CHEBI:18420"/>
        <label>1</label>
    </ligand>
</feature>
<dbReference type="FunFam" id="3.40.50.300:FF:000426">
    <property type="entry name" value="Ferrous iron transport protein B"/>
    <property type="match status" value="1"/>
</dbReference>
<dbReference type="InterPro" id="IPR003373">
    <property type="entry name" value="Fe2_transport_prot-B"/>
</dbReference>
<keyword evidence="6" id="KW-0997">Cell inner membrane</keyword>
<dbReference type="PROSITE" id="PS51711">
    <property type="entry name" value="G_FEOB"/>
    <property type="match status" value="1"/>
</dbReference>
<dbReference type="InterPro" id="IPR011640">
    <property type="entry name" value="Fe2_transport_prot_B_C"/>
</dbReference>
<dbReference type="PANTHER" id="PTHR43185:SF1">
    <property type="entry name" value="FE(2+) TRANSPORTER FEOB"/>
    <property type="match status" value="1"/>
</dbReference>